<dbReference type="SMART" id="SM00261">
    <property type="entry name" value="FU"/>
    <property type="match status" value="7"/>
</dbReference>
<feature type="disulfide bond" evidence="3">
    <location>
        <begin position="658"/>
        <end position="667"/>
    </location>
</feature>
<feature type="region of interest" description="Disordered" evidence="4">
    <location>
        <begin position="1392"/>
        <end position="1455"/>
    </location>
</feature>
<dbReference type="SUPFAM" id="SSF69318">
    <property type="entry name" value="Integrin alpha N-terminal domain"/>
    <property type="match status" value="2"/>
</dbReference>
<keyword evidence="3" id="KW-1015">Disulfide bond</keyword>
<dbReference type="InterPro" id="IPR000742">
    <property type="entry name" value="EGF"/>
</dbReference>
<feature type="compositionally biased region" description="Basic and acidic residues" evidence="4">
    <location>
        <begin position="1414"/>
        <end position="1439"/>
    </location>
</feature>
<feature type="transmembrane region" description="Helical" evidence="5">
    <location>
        <begin position="1341"/>
        <end position="1364"/>
    </location>
</feature>
<keyword evidence="5" id="KW-0472">Membrane</keyword>
<feature type="chain" id="PRO_5030716520" description="EGF-like domain-containing protein" evidence="6">
    <location>
        <begin position="21"/>
        <end position="2098"/>
    </location>
</feature>
<dbReference type="InterPro" id="IPR028994">
    <property type="entry name" value="Integrin_alpha_N"/>
</dbReference>
<dbReference type="Gene3D" id="2.10.50.10">
    <property type="entry name" value="Tumor Necrosis Factor Receptor, subunit A, domain 2"/>
    <property type="match status" value="5"/>
</dbReference>
<dbReference type="SMART" id="SM01411">
    <property type="entry name" value="Ephrin_rec_like"/>
    <property type="match status" value="9"/>
</dbReference>
<sequence>MRSTGVRVALCAVSLGVASASYCYNHNPFRCSGNEHEYVENGRNSFNFLFDVSNTGGYAFVEGAQPLLRDLNGDSSLDLVVVNGTQVAYFEYLAGQFVEQSDPLSDHDTSIFAGLFDHEHPNNFVQPVMDIVDWDWDGDLDLIVGNFSGHISYFENEGNKTVANFTLRTGTANPFDGIVVDTGAAAPVAEDYDMDGDFDLVIGAGDGRLHLYVNNGTGWQYSDPEDTEAVFNSVSAGADARPHFVDVDNDGDKDLFVAAEGAMLYYENAAYLTWSGRTGSDHPLGAGTTYNGQISVTSGDVQGYLKPDIYVIMKEFVVVDYIIKIYNPIASEESQPIPLADGPFRSIATGQISTPFFGPLSLPDGNHDDLYVFSGSINDGDGTFDYKHDFYQYTENGYVENYNFTRVFDFLSGLNTEMPLAIADLNGDGLTDVLEAWTDAAAASLGDVHIYKIRWHRNNGDDTWTTFDDTSAATDNPWRDLSWQADPPRVYAGDYDNDADMDVIFQAGALTYYENLGAPDAASGDALNFSDETIGTSFLANYIGPWNQTLYRMAFGDWDGDGDLDYVAGYADGNLQFYRKTQVGFEAVTPGDGPFADVSVSSDAAPAFVDLDTDGDLDLVVGKTAGGLDLFGYGRCSAPSPCGGAGLCNIGLLSSCSCLAGYTGSQCEECSTGFYGPTCEVCPGGGSKDFLQLNNICNQRGTCDAGSHNATGHCTCNDPFNGDACDDGECPAGEQFNFDETAQIFECIDCSIGTSKPIPGNQFCTTCTAGRFANVSGLSECTLCPENYFIDQQGSTACIACGTGTFSNDDRTACDPCGPGTYADQDGCVTCEQGKVSVLGGSTACDTCAAGTYATSATQCTSCAAGTFKQNVSSLSCEDCEVGRYSNAGALTCQVCQSGEVPNAQKTGCVSCLGGTYSTPGDSNCTACAEGSAQPLDAQATCEPCARGKFQNETQATTCKKCPRGRYIASTGAEECELCPTGTFQSAEESQSCTACAAGRYQDITGSSDCIDCPAGYFCPAQSVAPIPCGTAALFCPASSSSPQAAGSGNYTTPMGAQSESNRTTQVVCEQGYACVGGERSVCPVGTVAPNPGATSCSPCGVCAVGKYQTTQCTHDGMQDTECLSCPPGRYENVTGQSQCRPCPRGSFCSEGAIQPQLCPAGSFQSSESSAACQLCPPNTYQPARGETTGCIACPAYSRTQGNGTFDATGCQCLFGAFIDPGDGSPQFCGCLEGRYLHPSYLDAAVAAGTTEAYDEVCRRCEDGMVCDSPGTTLDNLQVEDGWFRQRSGSPIVEECDMSDACVENGCAEGHEGPYCASCADGYYLEATSGMCKECNAVTSWVAFGLTVFFIVLIAGLVFMCMLWEALFAKREAKRAATRAYLDRLKQMEQDRHSSLDRMSTKRWSVRSSVKASPRSEEAREEKKRSEEKTGSEEKKGDEAGTPATPASGLHKQESVDEGNAEADNFVEAEGGGKAVKPVLDSFRDIKTKLKIFVAFIQMEQIAVLSFSLSLPQNFFNFLGYFSFLEFQVFTGTSGDCLWDADYFHGLVIATAFPLILMLLLWILKRIYKGNKLVTRRILYVLFLVTFFVLPTTTTLSCNTFLCEKLDTAEPPGIDDNDKSYLVQDYSIECYTDRHRLYQAYAAVMIVIYPVGIPTFYAMLLLRRPKRTGMSIQQAYAKLKEARTAHETSLLRGGHKEAVETEGLEKSMDILLSYARVDLLHDGARFTLRHHAHQAEEKRGATASEEDEDDETPDNPDNFVGRCNTMFKVMWRWGRSAKRMTLNVLDDVKRRLNLTVTDEFWNDGMTMGSPELQRAFFESAAEGLHMQFEGLRFLLENYEPEFWWFEILESFRRLSLTALPLFFPTGSVSQQVVGVLAAVVFMVIYLLTKPYVGDGDDALAALSQFIIFVVMVYGLTETASSGEISEVGEEQIGYILIAMHVVMLMTVVWAFLFLSRVIIKRAAELAKDEVSIEGIRKLRARVSVFLGHSVKPGSRGGAKGAARRGSVQDPPGKRRLSPPPPGNRASTGPAAPLHLSPEASGGGGTAICRSGSFNPMLKSSEAEVGSQELTRRTPNSVLKLGLHTHSTSESSVAPEKML</sequence>
<keyword evidence="5" id="KW-1133">Transmembrane helix</keyword>
<dbReference type="SMART" id="SM00181">
    <property type="entry name" value="EGF"/>
    <property type="match status" value="3"/>
</dbReference>
<evidence type="ECO:0000256" key="3">
    <source>
        <dbReference type="PROSITE-ProRule" id="PRU00076"/>
    </source>
</evidence>
<dbReference type="PROSITE" id="PS01186">
    <property type="entry name" value="EGF_2"/>
    <property type="match status" value="1"/>
</dbReference>
<accession>A0A7S1UI10</accession>
<feature type="transmembrane region" description="Helical" evidence="5">
    <location>
        <begin position="1641"/>
        <end position="1662"/>
    </location>
</feature>
<feature type="compositionally biased region" description="Acidic residues" evidence="4">
    <location>
        <begin position="1744"/>
        <end position="1754"/>
    </location>
</feature>
<dbReference type="PROSITE" id="PS50026">
    <property type="entry name" value="EGF_3"/>
    <property type="match status" value="1"/>
</dbReference>
<organism evidence="8">
    <name type="scientific">Phaeomonas parva</name>
    <dbReference type="NCBI Taxonomy" id="124430"/>
    <lineage>
        <taxon>Eukaryota</taxon>
        <taxon>Sar</taxon>
        <taxon>Stramenopiles</taxon>
        <taxon>Ochrophyta</taxon>
        <taxon>Pinguiophyceae</taxon>
        <taxon>Pinguiochrysidales</taxon>
        <taxon>Pinguiochrysidaceae</taxon>
        <taxon>Phaeomonas</taxon>
    </lineage>
</organism>
<dbReference type="PANTHER" id="PTHR46967">
    <property type="entry name" value="INSULIN-LIKE GROWTH FACTOR BINDING PROTEIN,N-TERMINAL"/>
    <property type="match status" value="1"/>
</dbReference>
<evidence type="ECO:0000256" key="2">
    <source>
        <dbReference type="ARBA" id="ARBA00022729"/>
    </source>
</evidence>
<dbReference type="SUPFAM" id="SSF57184">
    <property type="entry name" value="Growth factor receptor domain"/>
    <property type="match status" value="3"/>
</dbReference>
<feature type="transmembrane region" description="Helical" evidence="5">
    <location>
        <begin position="1899"/>
        <end position="1916"/>
    </location>
</feature>
<feature type="compositionally biased region" description="Polar residues" evidence="4">
    <location>
        <begin position="1402"/>
        <end position="1411"/>
    </location>
</feature>
<dbReference type="InterPro" id="IPR011641">
    <property type="entry name" value="Tyr-kin_ephrin_A/B_rcpt-like"/>
</dbReference>
<dbReference type="Gene3D" id="2.130.10.130">
    <property type="entry name" value="Integrin alpha, N-terminal"/>
    <property type="match status" value="1"/>
</dbReference>
<feature type="domain" description="EGF-like" evidence="7">
    <location>
        <begin position="632"/>
        <end position="668"/>
    </location>
</feature>
<reference evidence="8" key="1">
    <citation type="submission" date="2021-01" db="EMBL/GenBank/DDBJ databases">
        <authorList>
            <person name="Corre E."/>
            <person name="Pelletier E."/>
            <person name="Niang G."/>
            <person name="Scheremetjew M."/>
            <person name="Finn R."/>
            <person name="Kale V."/>
            <person name="Holt S."/>
            <person name="Cochrane G."/>
            <person name="Meng A."/>
            <person name="Brown T."/>
            <person name="Cohen L."/>
        </authorList>
    </citation>
    <scope>NUCLEOTIDE SEQUENCE</scope>
    <source>
        <strain evidence="8">CCMP2877</strain>
    </source>
</reference>
<feature type="transmembrane region" description="Helical" evidence="5">
    <location>
        <begin position="1932"/>
        <end position="1954"/>
    </location>
</feature>
<evidence type="ECO:0000313" key="8">
    <source>
        <dbReference type="EMBL" id="CAD9268705.1"/>
    </source>
</evidence>
<feature type="region of interest" description="Disordered" evidence="4">
    <location>
        <begin position="1991"/>
        <end position="2047"/>
    </location>
</feature>
<dbReference type="CDD" id="cd00185">
    <property type="entry name" value="TNFRSF"/>
    <property type="match status" value="2"/>
</dbReference>
<evidence type="ECO:0000256" key="4">
    <source>
        <dbReference type="SAM" id="MobiDB-lite"/>
    </source>
</evidence>
<feature type="region of interest" description="Disordered" evidence="4">
    <location>
        <begin position="1731"/>
        <end position="1758"/>
    </location>
</feature>
<dbReference type="Pfam" id="PF07699">
    <property type="entry name" value="Ephrin_rec_like"/>
    <property type="match status" value="3"/>
</dbReference>
<evidence type="ECO:0000256" key="5">
    <source>
        <dbReference type="SAM" id="Phobius"/>
    </source>
</evidence>
<keyword evidence="5" id="KW-0812">Transmembrane</keyword>
<dbReference type="PANTHER" id="PTHR46967:SF2">
    <property type="entry name" value="SUSHI, VON WILLEBRAND FACTOR TYPE A, EGF AND PENTRAXIN DOMAIN-CONTAINING PROTEIN 1-LIKE"/>
    <property type="match status" value="1"/>
</dbReference>
<dbReference type="InterPro" id="IPR006212">
    <property type="entry name" value="Furin_repeat"/>
</dbReference>
<feature type="transmembrane region" description="Helical" evidence="5">
    <location>
        <begin position="1492"/>
        <end position="1511"/>
    </location>
</feature>
<gene>
    <name evidence="8" type="ORF">PPAR1163_LOCUS27142</name>
</gene>
<dbReference type="InterPro" id="IPR002049">
    <property type="entry name" value="LE_dom"/>
</dbReference>
<dbReference type="PROSITE" id="PS00022">
    <property type="entry name" value="EGF_1"/>
    <property type="match status" value="2"/>
</dbReference>
<protein>
    <recommendedName>
        <fullName evidence="7">EGF-like domain-containing protein</fullName>
    </recommendedName>
</protein>
<dbReference type="PROSITE" id="PS01248">
    <property type="entry name" value="EGF_LAM_1"/>
    <property type="match status" value="1"/>
</dbReference>
<feature type="transmembrane region" description="Helical" evidence="5">
    <location>
        <begin position="1868"/>
        <end position="1887"/>
    </location>
</feature>
<comment type="caution">
    <text evidence="3">Lacks conserved residue(s) required for the propagation of feature annotation.</text>
</comment>
<evidence type="ECO:0000256" key="1">
    <source>
        <dbReference type="ARBA" id="ARBA00022536"/>
    </source>
</evidence>
<evidence type="ECO:0000256" key="6">
    <source>
        <dbReference type="SAM" id="SignalP"/>
    </source>
</evidence>
<feature type="transmembrane region" description="Helical" evidence="5">
    <location>
        <begin position="1543"/>
        <end position="1564"/>
    </location>
</feature>
<evidence type="ECO:0000259" key="7">
    <source>
        <dbReference type="PROSITE" id="PS50026"/>
    </source>
</evidence>
<name>A0A7S1UI10_9STRA</name>
<keyword evidence="1 3" id="KW-0245">EGF-like domain</keyword>
<keyword evidence="2 6" id="KW-0732">Signal</keyword>
<dbReference type="InterPro" id="IPR013517">
    <property type="entry name" value="FG-GAP"/>
</dbReference>
<dbReference type="CDD" id="cd00055">
    <property type="entry name" value="EGF_Lam"/>
    <property type="match status" value="1"/>
</dbReference>
<dbReference type="InterPro" id="IPR009030">
    <property type="entry name" value="Growth_fac_rcpt_cys_sf"/>
</dbReference>
<dbReference type="EMBL" id="HBGJ01043172">
    <property type="protein sequence ID" value="CAD9268705.1"/>
    <property type="molecule type" value="Transcribed_RNA"/>
</dbReference>
<feature type="signal peptide" evidence="6">
    <location>
        <begin position="1"/>
        <end position="20"/>
    </location>
</feature>
<proteinExistence type="predicted"/>
<dbReference type="Pfam" id="PF13517">
    <property type="entry name" value="FG-GAP_3"/>
    <property type="match status" value="2"/>
</dbReference>
<feature type="transmembrane region" description="Helical" evidence="5">
    <location>
        <begin position="1578"/>
        <end position="1602"/>
    </location>
</feature>